<keyword evidence="1" id="KW-0472">Membrane</keyword>
<evidence type="ECO:0000313" key="2">
    <source>
        <dbReference type="EMBL" id="MBB6071585.1"/>
    </source>
</evidence>
<organism evidence="2 3">
    <name type="scientific">Longimicrobium terrae</name>
    <dbReference type="NCBI Taxonomy" id="1639882"/>
    <lineage>
        <taxon>Bacteria</taxon>
        <taxon>Pseudomonadati</taxon>
        <taxon>Gemmatimonadota</taxon>
        <taxon>Longimicrobiia</taxon>
        <taxon>Longimicrobiales</taxon>
        <taxon>Longimicrobiaceae</taxon>
        <taxon>Longimicrobium</taxon>
    </lineage>
</organism>
<dbReference type="EMBL" id="JACHIA010000009">
    <property type="protein sequence ID" value="MBB6071585.1"/>
    <property type="molecule type" value="Genomic_DNA"/>
</dbReference>
<sequence>MIFRLALAELRNRPGRALFLLGGYSLGVAVMVVLLAVGEAMLNQARDAELVGGGDVVVVPAGISAEMLKSGGVSSLFLGIDHARFLHRNLLESPRGREDFGIEGVSPLLDGKQVELFAGDRRIAAIAAGEIPSRAQAAGAVPRLLSGGWRDSDADRRWLRPSSDELYREIDRFHIPPVRDSTWAEWHYFNVVLSEQRWVYVTLMVAGEVGVPGRWGGRILLTVREPDGTHRSLTRDLPGEQVRFDTASPDLRFGDRAYVRMRDGVYRVVADAEGVRVDLRVTPAPRRYFPPTELGGSELVSGYVTPALYATADGTVCAPVCEPVRGAQSYHDHNWGVWRDVSWEWGSASDARMSLLYGVVRGGGAGTEGLFAYLVDERGVRGVFRPGAVQFGETQPATVAGRTVRVPRRFAFQDARQGLRVDVEVAAVHVTDMNRPERRFFVQMRGVATVRERGKIVGRLPGFFETYVD</sequence>
<proteinExistence type="predicted"/>
<dbReference type="Proteomes" id="UP000582837">
    <property type="component" value="Unassembled WGS sequence"/>
</dbReference>
<accession>A0A841H0I0</accession>
<dbReference type="SUPFAM" id="SSF159245">
    <property type="entry name" value="AttH-like"/>
    <property type="match status" value="1"/>
</dbReference>
<reference evidence="2 3" key="1">
    <citation type="submission" date="2020-08" db="EMBL/GenBank/DDBJ databases">
        <title>Genomic Encyclopedia of Type Strains, Phase IV (KMG-IV): sequencing the most valuable type-strain genomes for metagenomic binning, comparative biology and taxonomic classification.</title>
        <authorList>
            <person name="Goeker M."/>
        </authorList>
    </citation>
    <scope>NUCLEOTIDE SEQUENCE [LARGE SCALE GENOMIC DNA]</scope>
    <source>
        <strain evidence="2 3">DSM 29007</strain>
    </source>
</reference>
<evidence type="ECO:0000313" key="3">
    <source>
        <dbReference type="Proteomes" id="UP000582837"/>
    </source>
</evidence>
<name>A0A841H0I0_9BACT</name>
<keyword evidence="1" id="KW-0812">Transmembrane</keyword>
<protein>
    <submittedName>
        <fullName evidence="2">Uncharacterized protein</fullName>
    </submittedName>
</protein>
<comment type="caution">
    <text evidence="2">The sequence shown here is derived from an EMBL/GenBank/DDBJ whole genome shotgun (WGS) entry which is preliminary data.</text>
</comment>
<keyword evidence="3" id="KW-1185">Reference proteome</keyword>
<evidence type="ECO:0000256" key="1">
    <source>
        <dbReference type="SAM" id="Phobius"/>
    </source>
</evidence>
<dbReference type="AlphaFoldDB" id="A0A841H0I0"/>
<gene>
    <name evidence="2" type="ORF">HNQ61_003213</name>
</gene>
<keyword evidence="1" id="KW-1133">Transmembrane helix</keyword>
<feature type="transmembrane region" description="Helical" evidence="1">
    <location>
        <begin position="17"/>
        <end position="37"/>
    </location>
</feature>
<dbReference type="RefSeq" id="WP_170034923.1">
    <property type="nucleotide sequence ID" value="NZ_JABDTL010000001.1"/>
</dbReference>